<dbReference type="OrthoDB" id="9951132at2"/>
<evidence type="ECO:0000313" key="3">
    <source>
        <dbReference type="Proteomes" id="UP000237819"/>
    </source>
</evidence>
<name>A0A2S8GSJ3_9BACT</name>
<dbReference type="EMBL" id="PUHZ01000005">
    <property type="protein sequence ID" value="PQO47398.1"/>
    <property type="molecule type" value="Genomic_DNA"/>
</dbReference>
<sequence length="159" mass="17354">MATKKKPAAKKTPKKRQPKLTPKQRKLVSLMPEVEAGRMTKQQAMLEAGYADSTAHQQSTILGGLRTNTKMQEALQKAGFTEEYLATGIVDGTMATRPSFYGDKADYQARGVFYKLGAELMDAFPAKKTINAEVGVEQILDEVEGGADPAEWGKQGESK</sequence>
<gene>
    <name evidence="2" type="ORF">C5Y93_04970</name>
</gene>
<proteinExistence type="predicted"/>
<organism evidence="2 3">
    <name type="scientific">Blastopirellula marina</name>
    <dbReference type="NCBI Taxonomy" id="124"/>
    <lineage>
        <taxon>Bacteria</taxon>
        <taxon>Pseudomonadati</taxon>
        <taxon>Planctomycetota</taxon>
        <taxon>Planctomycetia</taxon>
        <taxon>Pirellulales</taxon>
        <taxon>Pirellulaceae</taxon>
        <taxon>Blastopirellula</taxon>
    </lineage>
</organism>
<comment type="caution">
    <text evidence="2">The sequence shown here is derived from an EMBL/GenBank/DDBJ whole genome shotgun (WGS) entry which is preliminary data.</text>
</comment>
<dbReference type="Proteomes" id="UP000237819">
    <property type="component" value="Unassembled WGS sequence"/>
</dbReference>
<dbReference type="RefSeq" id="WP_105334288.1">
    <property type="nucleotide sequence ID" value="NZ_PUHZ01000005.1"/>
</dbReference>
<protein>
    <submittedName>
        <fullName evidence="2">Uncharacterized protein</fullName>
    </submittedName>
</protein>
<accession>A0A2S8GSJ3</accession>
<dbReference type="AlphaFoldDB" id="A0A2S8GSJ3"/>
<evidence type="ECO:0000313" key="2">
    <source>
        <dbReference type="EMBL" id="PQO47398.1"/>
    </source>
</evidence>
<reference evidence="2 3" key="1">
    <citation type="submission" date="2018-02" db="EMBL/GenBank/DDBJ databases">
        <title>Comparative genomes isolates from brazilian mangrove.</title>
        <authorList>
            <person name="Araujo J.E."/>
            <person name="Taketani R.G."/>
            <person name="Silva M.C.P."/>
            <person name="Loureco M.V."/>
            <person name="Andreote F.D."/>
        </authorList>
    </citation>
    <scope>NUCLEOTIDE SEQUENCE [LARGE SCALE GENOMIC DNA]</scope>
    <source>
        <strain evidence="2 3">Nap-Phe MGV</strain>
    </source>
</reference>
<feature type="region of interest" description="Disordered" evidence="1">
    <location>
        <begin position="1"/>
        <end position="26"/>
    </location>
</feature>
<evidence type="ECO:0000256" key="1">
    <source>
        <dbReference type="SAM" id="MobiDB-lite"/>
    </source>
</evidence>